<dbReference type="EMBL" id="BMPP01000039">
    <property type="protein sequence ID" value="GGK43436.1"/>
    <property type="molecule type" value="Genomic_DNA"/>
</dbReference>
<evidence type="ECO:0000313" key="2">
    <source>
        <dbReference type="Proteomes" id="UP000647587"/>
    </source>
</evidence>
<name>A0ABQ2F2G7_9DEIO</name>
<reference evidence="2" key="1">
    <citation type="journal article" date="2019" name="Int. J. Syst. Evol. Microbiol.">
        <title>The Global Catalogue of Microorganisms (GCM) 10K type strain sequencing project: providing services to taxonomists for standard genome sequencing and annotation.</title>
        <authorList>
            <consortium name="The Broad Institute Genomics Platform"/>
            <consortium name="The Broad Institute Genome Sequencing Center for Infectious Disease"/>
            <person name="Wu L."/>
            <person name="Ma J."/>
        </authorList>
    </citation>
    <scope>NUCLEOTIDE SEQUENCE [LARGE SCALE GENOMIC DNA]</scope>
    <source>
        <strain evidence="2">JCM 30331</strain>
    </source>
</reference>
<keyword evidence="2" id="KW-1185">Reference proteome</keyword>
<gene>
    <name evidence="1" type="ORF">GCM10008955_41460</name>
</gene>
<comment type="caution">
    <text evidence="1">The sequence shown here is derived from an EMBL/GenBank/DDBJ whole genome shotgun (WGS) entry which is preliminary data.</text>
</comment>
<sequence length="177" mass="19354">MCCLGQQVELIFCPGACRRFHPEGDAGAVLAREGQEYATIELDRGALSNEVKICGRELPHGGWTVTPSWFDLKGAGHVPETSQAVEFENAPELPSRVLQCFTEIALAGESQGQGAQLRDVLLLVELVTQCVEAGSEESDVLQVRFWDPVVEFERPGMITDKVERQVVSVQCALQLIA</sequence>
<evidence type="ECO:0000313" key="1">
    <source>
        <dbReference type="EMBL" id="GGK43436.1"/>
    </source>
</evidence>
<protein>
    <submittedName>
        <fullName evidence="1">Uncharacterized protein</fullName>
    </submittedName>
</protein>
<dbReference type="Proteomes" id="UP000647587">
    <property type="component" value="Unassembled WGS sequence"/>
</dbReference>
<organism evidence="1 2">
    <name type="scientific">Deinococcus malanensis</name>
    <dbReference type="NCBI Taxonomy" id="1706855"/>
    <lineage>
        <taxon>Bacteria</taxon>
        <taxon>Thermotogati</taxon>
        <taxon>Deinococcota</taxon>
        <taxon>Deinococci</taxon>
        <taxon>Deinococcales</taxon>
        <taxon>Deinococcaceae</taxon>
        <taxon>Deinococcus</taxon>
    </lineage>
</organism>
<proteinExistence type="predicted"/>
<accession>A0ABQ2F2G7</accession>